<comment type="caution">
    <text evidence="3">The sequence shown here is derived from an EMBL/GenBank/DDBJ whole genome shotgun (WGS) entry which is preliminary data.</text>
</comment>
<dbReference type="Pfam" id="PF00388">
    <property type="entry name" value="PI-PLC-X"/>
    <property type="match status" value="1"/>
</dbReference>
<gene>
    <name evidence="3" type="ORF">ACRE_010550</name>
</gene>
<dbReference type="InterPro" id="IPR051057">
    <property type="entry name" value="PI-PLC_domain"/>
</dbReference>
<feature type="domain" description="Phosphatidylinositol-specific phospholipase C X" evidence="2">
    <location>
        <begin position="154"/>
        <end position="301"/>
    </location>
</feature>
<dbReference type="GO" id="GO:0008081">
    <property type="term" value="F:phosphoric diester hydrolase activity"/>
    <property type="evidence" value="ECO:0007669"/>
    <property type="project" value="InterPro"/>
</dbReference>
<name>A0A086TFN8_HAPC1</name>
<dbReference type="PANTHER" id="PTHR13593">
    <property type="match status" value="1"/>
</dbReference>
<dbReference type="SMART" id="SM00148">
    <property type="entry name" value="PLCXc"/>
    <property type="match status" value="1"/>
</dbReference>
<evidence type="ECO:0000256" key="1">
    <source>
        <dbReference type="SAM" id="MobiDB-lite"/>
    </source>
</evidence>
<feature type="compositionally biased region" description="Basic and acidic residues" evidence="1">
    <location>
        <begin position="387"/>
        <end position="405"/>
    </location>
</feature>
<evidence type="ECO:0000259" key="2">
    <source>
        <dbReference type="SMART" id="SM00148"/>
    </source>
</evidence>
<evidence type="ECO:0000313" key="3">
    <source>
        <dbReference type="EMBL" id="KFH48170.1"/>
    </source>
</evidence>
<dbReference type="Proteomes" id="UP000029964">
    <property type="component" value="Unassembled WGS sequence"/>
</dbReference>
<dbReference type="InterPro" id="IPR000909">
    <property type="entry name" value="PLipase_C_PInositol-sp_X_dom"/>
</dbReference>
<proteinExistence type="predicted"/>
<dbReference type="Gene3D" id="3.20.20.190">
    <property type="entry name" value="Phosphatidylinositol (PI) phosphodiesterase"/>
    <property type="match status" value="1"/>
</dbReference>
<accession>A0A086TFN8</accession>
<organism evidence="3 4">
    <name type="scientific">Hapsidospora chrysogenum (strain ATCC 11550 / CBS 779.69 / DSM 880 / IAM 14645 / JCM 23072 / IMI 49137)</name>
    <name type="common">Acremonium chrysogenum</name>
    <dbReference type="NCBI Taxonomy" id="857340"/>
    <lineage>
        <taxon>Eukaryota</taxon>
        <taxon>Fungi</taxon>
        <taxon>Dikarya</taxon>
        <taxon>Ascomycota</taxon>
        <taxon>Pezizomycotina</taxon>
        <taxon>Sordariomycetes</taxon>
        <taxon>Hypocreomycetidae</taxon>
        <taxon>Hypocreales</taxon>
        <taxon>Bionectriaceae</taxon>
        <taxon>Hapsidospora</taxon>
    </lineage>
</organism>
<reference evidence="4" key="1">
    <citation type="journal article" date="2014" name="Genome Announc.">
        <title>Genome sequence and annotation of Acremonium chrysogenum, producer of the beta-lactam antibiotic cephalosporin C.</title>
        <authorList>
            <person name="Terfehr D."/>
            <person name="Dahlmann T.A."/>
            <person name="Specht T."/>
            <person name="Zadra I."/>
            <person name="Kuernsteiner H."/>
            <person name="Kueck U."/>
        </authorList>
    </citation>
    <scope>NUCLEOTIDE SEQUENCE [LARGE SCALE GENOMIC DNA]</scope>
    <source>
        <strain evidence="4">ATCC 11550 / CBS 779.69 / DSM 880 / IAM 14645 / JCM 23072 / IMI 49137</strain>
    </source>
</reference>
<feature type="region of interest" description="Disordered" evidence="1">
    <location>
        <begin position="371"/>
        <end position="409"/>
    </location>
</feature>
<dbReference type="CDD" id="cd08586">
    <property type="entry name" value="PI-PLCc_BcPLC_like"/>
    <property type="match status" value="1"/>
</dbReference>
<protein>
    <submittedName>
        <fullName evidence="3">1-phosphatidylinositol phosphodiesterase-like protein</fullName>
    </submittedName>
</protein>
<keyword evidence="4" id="KW-1185">Reference proteome</keyword>
<feature type="compositionally biased region" description="Low complexity" evidence="1">
    <location>
        <begin position="375"/>
        <end position="384"/>
    </location>
</feature>
<dbReference type="HOGENOM" id="CLU_024117_2_0_1"/>
<dbReference type="OrthoDB" id="1046782at2759"/>
<dbReference type="GO" id="GO:0006629">
    <property type="term" value="P:lipid metabolic process"/>
    <property type="evidence" value="ECO:0007669"/>
    <property type="project" value="InterPro"/>
</dbReference>
<dbReference type="PANTHER" id="PTHR13593:SF113">
    <property type="entry name" value="SI:DKEY-266F7.9"/>
    <property type="match status" value="1"/>
</dbReference>
<dbReference type="SUPFAM" id="SSF51695">
    <property type="entry name" value="PLC-like phosphodiesterases"/>
    <property type="match status" value="1"/>
</dbReference>
<dbReference type="AlphaFoldDB" id="A0A086TFN8"/>
<sequence>MANLTIRNLTIHPLELESVERFEAQKEQTGDAITNTLGAISGFLNATDFSSSKTVAKGQALNKENVGVKVDPFRAKETDVRTADPGGREVIRLFFRSEGGKYEVDVPSPNNKSSTMKRIDGSNGQELTAVYVPTGSFLAVFSSAHLEAWMRELHDEWPLQILSIPGTHNSPTCYKALPSVRCQAVGVPDQLRNGVRFLDIRVSAEPNDANLALVHSAFPVSLTGNKYLGEMLDDVYDFLARNPSETVIMSVKREGTGKGTDQQMAKHLKKNYIDKKKERWWTEPRVPRLGEVRGRIVLMRRFGLDDELKKCHGGKGYGIDAQAWPDNCEDGKVGADGHIRVQDFYEVTESQNVEKKIDFSRGHLERAAEQRFSVNNSNSNGNNKHNNKNDNKNDDNNKKEKREAAPRPPPLFVNFLTASNFFNATCWPERIAAKVNPAIIEYLCIRHGEEGKGPKKLKVGSAGTGIVVTDWVGAHDDWDLVRCIVGMNARLQLKR</sequence>
<dbReference type="InterPro" id="IPR017946">
    <property type="entry name" value="PLC-like_Pdiesterase_TIM-brl"/>
</dbReference>
<dbReference type="EMBL" id="JPKY01000005">
    <property type="protein sequence ID" value="KFH48170.1"/>
    <property type="molecule type" value="Genomic_DNA"/>
</dbReference>
<evidence type="ECO:0000313" key="4">
    <source>
        <dbReference type="Proteomes" id="UP000029964"/>
    </source>
</evidence>
<dbReference type="STRING" id="857340.A0A086TFN8"/>
<dbReference type="PROSITE" id="PS50007">
    <property type="entry name" value="PIPLC_X_DOMAIN"/>
    <property type="match status" value="1"/>
</dbReference>